<name>A0A9P4PI32_9PLEO</name>
<dbReference type="EMBL" id="MU001501">
    <property type="protein sequence ID" value="KAF2444450.1"/>
    <property type="molecule type" value="Genomic_DNA"/>
</dbReference>
<comment type="caution">
    <text evidence="2">The sequence shown here is derived from an EMBL/GenBank/DDBJ whole genome shotgun (WGS) entry which is preliminary data.</text>
</comment>
<organism evidence="2 3">
    <name type="scientific">Karstenula rhodostoma CBS 690.94</name>
    <dbReference type="NCBI Taxonomy" id="1392251"/>
    <lineage>
        <taxon>Eukaryota</taxon>
        <taxon>Fungi</taxon>
        <taxon>Dikarya</taxon>
        <taxon>Ascomycota</taxon>
        <taxon>Pezizomycotina</taxon>
        <taxon>Dothideomycetes</taxon>
        <taxon>Pleosporomycetidae</taxon>
        <taxon>Pleosporales</taxon>
        <taxon>Massarineae</taxon>
        <taxon>Didymosphaeriaceae</taxon>
        <taxon>Karstenula</taxon>
    </lineage>
</organism>
<evidence type="ECO:0000256" key="1">
    <source>
        <dbReference type="SAM" id="MobiDB-lite"/>
    </source>
</evidence>
<protein>
    <submittedName>
        <fullName evidence="2">Uncharacterized protein</fullName>
    </submittedName>
</protein>
<reference evidence="2" key="1">
    <citation type="journal article" date="2020" name="Stud. Mycol.">
        <title>101 Dothideomycetes genomes: a test case for predicting lifestyles and emergence of pathogens.</title>
        <authorList>
            <person name="Haridas S."/>
            <person name="Albert R."/>
            <person name="Binder M."/>
            <person name="Bloem J."/>
            <person name="Labutti K."/>
            <person name="Salamov A."/>
            <person name="Andreopoulos B."/>
            <person name="Baker S."/>
            <person name="Barry K."/>
            <person name="Bills G."/>
            <person name="Bluhm B."/>
            <person name="Cannon C."/>
            <person name="Castanera R."/>
            <person name="Culley D."/>
            <person name="Daum C."/>
            <person name="Ezra D."/>
            <person name="Gonzalez J."/>
            <person name="Henrissat B."/>
            <person name="Kuo A."/>
            <person name="Liang C."/>
            <person name="Lipzen A."/>
            <person name="Lutzoni F."/>
            <person name="Magnuson J."/>
            <person name="Mondo S."/>
            <person name="Nolan M."/>
            <person name="Ohm R."/>
            <person name="Pangilinan J."/>
            <person name="Park H.-J."/>
            <person name="Ramirez L."/>
            <person name="Alfaro M."/>
            <person name="Sun H."/>
            <person name="Tritt A."/>
            <person name="Yoshinaga Y."/>
            <person name="Zwiers L.-H."/>
            <person name="Turgeon B."/>
            <person name="Goodwin S."/>
            <person name="Spatafora J."/>
            <person name="Crous P."/>
            <person name="Grigoriev I."/>
        </authorList>
    </citation>
    <scope>NUCLEOTIDE SEQUENCE</scope>
    <source>
        <strain evidence="2">CBS 690.94</strain>
    </source>
</reference>
<accession>A0A9P4PI32</accession>
<evidence type="ECO:0000313" key="3">
    <source>
        <dbReference type="Proteomes" id="UP000799764"/>
    </source>
</evidence>
<proteinExistence type="predicted"/>
<gene>
    <name evidence="2" type="ORF">P171DRAFT_32878</name>
</gene>
<feature type="region of interest" description="Disordered" evidence="1">
    <location>
        <begin position="146"/>
        <end position="173"/>
    </location>
</feature>
<dbReference type="Proteomes" id="UP000799764">
    <property type="component" value="Unassembled WGS sequence"/>
</dbReference>
<sequence length="173" mass="19483">MFEWCWHLSSPSLVTRVGTRLVDAEIDDDRTGEKDAPTHRLGQREAVQLFKQSQLRGFGRDGRRVQRRQRIESVAMLSHVAKLRLVRLGRRSTASHVAPWASLLCACVGSSHACLRPLCADGRGKDEIASHHIHYREGACIILRDGSSRRPRNHAPHPTPAAPMDRLVHMPDH</sequence>
<evidence type="ECO:0000313" key="2">
    <source>
        <dbReference type="EMBL" id="KAF2444450.1"/>
    </source>
</evidence>
<keyword evidence="3" id="KW-1185">Reference proteome</keyword>
<dbReference type="AlphaFoldDB" id="A0A9P4PI32"/>